<comment type="caution">
    <text evidence="2">The sequence shown here is derived from an EMBL/GenBank/DDBJ whole genome shotgun (WGS) entry which is preliminary data.</text>
</comment>
<protein>
    <submittedName>
        <fullName evidence="2">Stage III sporulation protein AF</fullName>
    </submittedName>
</protein>
<feature type="transmembrane region" description="Helical" evidence="1">
    <location>
        <begin position="32"/>
        <end position="53"/>
    </location>
</feature>
<accession>A0AAE3JBV3</accession>
<keyword evidence="1" id="KW-1133">Transmembrane helix</keyword>
<gene>
    <name evidence="2" type="ORF">LKD48_05140</name>
</gene>
<dbReference type="Pfam" id="PF09581">
    <property type="entry name" value="Spore_III_AF"/>
    <property type="match status" value="1"/>
</dbReference>
<organism evidence="2 3">
    <name type="scientific">Anthropogastromicrobium aceti</name>
    <dbReference type="NCBI Taxonomy" id="2981768"/>
    <lineage>
        <taxon>Bacteria</taxon>
        <taxon>Bacillati</taxon>
        <taxon>Bacillota</taxon>
        <taxon>Clostridia</taxon>
        <taxon>Lachnospirales</taxon>
        <taxon>Lachnospiraceae</taxon>
        <taxon>Anthropogastromicrobium</taxon>
    </lineage>
</organism>
<dbReference type="InterPro" id="IPR014245">
    <property type="entry name" value="Spore_III_AF"/>
</dbReference>
<reference evidence="2 3" key="1">
    <citation type="submission" date="2021-10" db="EMBL/GenBank/DDBJ databases">
        <title>Anaerobic single-cell dispensing facilitates the cultivation of human gut bacteria.</title>
        <authorList>
            <person name="Afrizal A."/>
        </authorList>
    </citation>
    <scope>NUCLEOTIDE SEQUENCE [LARGE SCALE GENOMIC DNA]</scope>
    <source>
        <strain evidence="2 3">CLA-AA-H224</strain>
    </source>
</reference>
<name>A0AAE3JBV3_9FIRM</name>
<keyword evidence="3" id="KW-1185">Reference proteome</keyword>
<evidence type="ECO:0000313" key="3">
    <source>
        <dbReference type="Proteomes" id="UP001198200"/>
    </source>
</evidence>
<proteinExistence type="predicted"/>
<dbReference type="RefSeq" id="WP_308731415.1">
    <property type="nucleotide sequence ID" value="NZ_JAJEQN010000009.1"/>
</dbReference>
<sequence>MTAIRDYLRQIAGYLILSVLVENLVAKKEYGPYIRLFLNLLLVLLFVSPILSISAERVGQTWLEAGAFFSEGTYLEADLQKLNDKQTTLEVSAQKKILEQQIRDLLKKRECFLEDLSLETDSSGTIIQIEVTVSEIKTNEKDHMQIGQDELKKYLEEQLSSTCKITVIFKDR</sequence>
<dbReference type="EMBL" id="JAJEQN010000009">
    <property type="protein sequence ID" value="MCC2221033.1"/>
    <property type="molecule type" value="Genomic_DNA"/>
</dbReference>
<keyword evidence="1" id="KW-0812">Transmembrane</keyword>
<dbReference type="Proteomes" id="UP001198200">
    <property type="component" value="Unassembled WGS sequence"/>
</dbReference>
<evidence type="ECO:0000313" key="2">
    <source>
        <dbReference type="EMBL" id="MCC2221033.1"/>
    </source>
</evidence>
<dbReference type="AlphaFoldDB" id="A0AAE3JBV3"/>
<keyword evidence="1" id="KW-0472">Membrane</keyword>
<evidence type="ECO:0000256" key="1">
    <source>
        <dbReference type="SAM" id="Phobius"/>
    </source>
</evidence>